<evidence type="ECO:0000313" key="2">
    <source>
        <dbReference type="Proteomes" id="UP001159364"/>
    </source>
</evidence>
<dbReference type="AlphaFoldDB" id="A0AAV8TKF9"/>
<protein>
    <submittedName>
        <fullName evidence="1">Uncharacterized protein</fullName>
    </submittedName>
</protein>
<evidence type="ECO:0000313" key="1">
    <source>
        <dbReference type="EMBL" id="KAJ8766644.1"/>
    </source>
</evidence>
<dbReference type="Proteomes" id="UP001159364">
    <property type="component" value="Linkage Group LG04"/>
</dbReference>
<comment type="caution">
    <text evidence="1">The sequence shown here is derived from an EMBL/GenBank/DDBJ whole genome shotgun (WGS) entry which is preliminary data.</text>
</comment>
<dbReference type="PANTHER" id="PTHR36324">
    <property type="entry name" value="OS09G0460100 PROTEIN"/>
    <property type="match status" value="1"/>
</dbReference>
<proteinExistence type="predicted"/>
<keyword evidence="2" id="KW-1185">Reference proteome</keyword>
<name>A0AAV8TKF9_9ROSI</name>
<organism evidence="1 2">
    <name type="scientific">Erythroxylum novogranatense</name>
    <dbReference type="NCBI Taxonomy" id="1862640"/>
    <lineage>
        <taxon>Eukaryota</taxon>
        <taxon>Viridiplantae</taxon>
        <taxon>Streptophyta</taxon>
        <taxon>Embryophyta</taxon>
        <taxon>Tracheophyta</taxon>
        <taxon>Spermatophyta</taxon>
        <taxon>Magnoliopsida</taxon>
        <taxon>eudicotyledons</taxon>
        <taxon>Gunneridae</taxon>
        <taxon>Pentapetalae</taxon>
        <taxon>rosids</taxon>
        <taxon>fabids</taxon>
        <taxon>Malpighiales</taxon>
        <taxon>Erythroxylaceae</taxon>
        <taxon>Erythroxylum</taxon>
    </lineage>
</organism>
<sequence>MIMLFHLPFLVQSAKTGELFMTSKASLRKGLDQNEEDESEDNERDEFFWSYFSCCSSTLGRETFISVKTNFSYCFSDKGLEFRECPRRSIILEFFYCEGWPFGMCKKVVLLSPLPKSPSQSWSWHKGARIVKRFTAIAKLLEVKHDS</sequence>
<gene>
    <name evidence="1" type="ORF">K2173_001164</name>
</gene>
<dbReference type="PANTHER" id="PTHR36324:SF1">
    <property type="entry name" value="OS09G0460100 PROTEIN"/>
    <property type="match status" value="1"/>
</dbReference>
<dbReference type="EMBL" id="JAIWQS010000004">
    <property type="protein sequence ID" value="KAJ8766644.1"/>
    <property type="molecule type" value="Genomic_DNA"/>
</dbReference>
<reference evidence="1 2" key="1">
    <citation type="submission" date="2021-09" db="EMBL/GenBank/DDBJ databases">
        <title>Genomic insights and catalytic innovation underlie evolution of tropane alkaloids biosynthesis.</title>
        <authorList>
            <person name="Wang Y.-J."/>
            <person name="Tian T."/>
            <person name="Huang J.-P."/>
            <person name="Huang S.-X."/>
        </authorList>
    </citation>
    <scope>NUCLEOTIDE SEQUENCE [LARGE SCALE GENOMIC DNA]</scope>
    <source>
        <strain evidence="1">KIB-2018</strain>
        <tissue evidence="1">Leaf</tissue>
    </source>
</reference>
<accession>A0AAV8TKF9</accession>